<gene>
    <name evidence="2" type="ORF">SDC9_93249</name>
</gene>
<evidence type="ECO:0000313" key="2">
    <source>
        <dbReference type="EMBL" id="MPM46545.1"/>
    </source>
</evidence>
<evidence type="ECO:0000256" key="1">
    <source>
        <dbReference type="SAM" id="MobiDB-lite"/>
    </source>
</evidence>
<accession>A0A645A008</accession>
<organism evidence="2">
    <name type="scientific">bioreactor metagenome</name>
    <dbReference type="NCBI Taxonomy" id="1076179"/>
    <lineage>
        <taxon>unclassified sequences</taxon>
        <taxon>metagenomes</taxon>
        <taxon>ecological metagenomes</taxon>
    </lineage>
</organism>
<name>A0A645A008_9ZZZZ</name>
<sequence length="94" mass="10253">MVGERLDRAEITPHEPGERPFDEAAPPLTIRLPVARAPHWPQRQNSAGPVPEPFAAGQDSLVPCTLVPYGCTRLRIAQFPAAILQAEDPHKGVK</sequence>
<dbReference type="AlphaFoldDB" id="A0A645A008"/>
<reference evidence="2" key="1">
    <citation type="submission" date="2019-08" db="EMBL/GenBank/DDBJ databases">
        <authorList>
            <person name="Kucharzyk K."/>
            <person name="Murdoch R.W."/>
            <person name="Higgins S."/>
            <person name="Loffler F."/>
        </authorList>
    </citation>
    <scope>NUCLEOTIDE SEQUENCE</scope>
</reference>
<feature type="region of interest" description="Disordered" evidence="1">
    <location>
        <begin position="1"/>
        <end position="25"/>
    </location>
</feature>
<protein>
    <submittedName>
        <fullName evidence="2">Uncharacterized protein</fullName>
    </submittedName>
</protein>
<feature type="compositionally biased region" description="Basic and acidic residues" evidence="1">
    <location>
        <begin position="1"/>
        <end position="22"/>
    </location>
</feature>
<comment type="caution">
    <text evidence="2">The sequence shown here is derived from an EMBL/GenBank/DDBJ whole genome shotgun (WGS) entry which is preliminary data.</text>
</comment>
<proteinExistence type="predicted"/>
<dbReference type="EMBL" id="VSSQ01011321">
    <property type="protein sequence ID" value="MPM46545.1"/>
    <property type="molecule type" value="Genomic_DNA"/>
</dbReference>